<evidence type="ECO:0000256" key="1">
    <source>
        <dbReference type="SAM" id="MobiDB-lite"/>
    </source>
</evidence>
<comment type="caution">
    <text evidence="2">The sequence shown here is derived from an EMBL/GenBank/DDBJ whole genome shotgun (WGS) entry which is preliminary data.</text>
</comment>
<name>A0ABQ4PQV2_9GAMM</name>
<evidence type="ECO:0000313" key="2">
    <source>
        <dbReference type="EMBL" id="GIU51701.1"/>
    </source>
</evidence>
<sequence>MNTKVKISPPNSKAISPTEMPASARTSSSVETKNIQFKVSPQRHNEIKSYAAERGLSIKDLFLKLFDENRMI</sequence>
<protein>
    <recommendedName>
        <fullName evidence="4">Chromosome partitioning protein ParB</fullName>
    </recommendedName>
</protein>
<dbReference type="EMBL" id="BPEY01000127">
    <property type="protein sequence ID" value="GIU51701.1"/>
    <property type="molecule type" value="Genomic_DNA"/>
</dbReference>
<dbReference type="InterPro" id="IPR010985">
    <property type="entry name" value="Ribbon_hlx_hlx"/>
</dbReference>
<keyword evidence="3" id="KW-1185">Reference proteome</keyword>
<accession>A0ABQ4PQV2</accession>
<dbReference type="Proteomes" id="UP000887104">
    <property type="component" value="Unassembled WGS sequence"/>
</dbReference>
<reference evidence="2" key="1">
    <citation type="submission" date="2021-05" db="EMBL/GenBank/DDBJ databases">
        <title>Molecular characterization for Shewanella algae harboring chromosomal blaOXA-55-like strains isolated from clinical and environment sample.</title>
        <authorList>
            <person name="Ohama Y."/>
            <person name="Aoki K."/>
            <person name="Harada S."/>
            <person name="Moriya K."/>
            <person name="Ishii Y."/>
            <person name="Tateda K."/>
        </authorList>
    </citation>
    <scope>NUCLEOTIDE SEQUENCE</scope>
    <source>
        <strain evidence="2">JCM 11563</strain>
    </source>
</reference>
<organism evidence="2 3">
    <name type="scientific">Shewanella sairae</name>
    <dbReference type="NCBI Taxonomy" id="190310"/>
    <lineage>
        <taxon>Bacteria</taxon>
        <taxon>Pseudomonadati</taxon>
        <taxon>Pseudomonadota</taxon>
        <taxon>Gammaproteobacteria</taxon>
        <taxon>Alteromonadales</taxon>
        <taxon>Shewanellaceae</taxon>
        <taxon>Shewanella</taxon>
    </lineage>
</organism>
<evidence type="ECO:0008006" key="4">
    <source>
        <dbReference type="Google" id="ProtNLM"/>
    </source>
</evidence>
<dbReference type="RefSeq" id="WP_220783188.1">
    <property type="nucleotide sequence ID" value="NZ_BPEY01000127.1"/>
</dbReference>
<feature type="region of interest" description="Disordered" evidence="1">
    <location>
        <begin position="1"/>
        <end position="29"/>
    </location>
</feature>
<feature type="compositionally biased region" description="Polar residues" evidence="1">
    <location>
        <begin position="1"/>
        <end position="15"/>
    </location>
</feature>
<dbReference type="SUPFAM" id="SSF47598">
    <property type="entry name" value="Ribbon-helix-helix"/>
    <property type="match status" value="1"/>
</dbReference>
<gene>
    <name evidence="2" type="ORF">TUM4438_42240</name>
</gene>
<proteinExistence type="predicted"/>
<evidence type="ECO:0000313" key="3">
    <source>
        <dbReference type="Proteomes" id="UP000887104"/>
    </source>
</evidence>